<evidence type="ECO:0000313" key="1">
    <source>
        <dbReference type="EMBL" id="TGZ57931.1"/>
    </source>
</evidence>
<gene>
    <name evidence="1" type="ORF">DBV15_07588</name>
</gene>
<name>A0A4S2L5D4_9HYME</name>
<evidence type="ECO:0000313" key="2">
    <source>
        <dbReference type="Proteomes" id="UP000310200"/>
    </source>
</evidence>
<comment type="caution">
    <text evidence="1">The sequence shown here is derived from an EMBL/GenBank/DDBJ whole genome shotgun (WGS) entry which is preliminary data.</text>
</comment>
<reference evidence="1 2" key="1">
    <citation type="journal article" date="2019" name="Philos. Trans. R. Soc. Lond., B, Biol. Sci.">
        <title>Ant behaviour and brain gene expression of defending hosts depend on the ecological success of the intruding social parasite.</title>
        <authorList>
            <person name="Kaur R."/>
            <person name="Stoldt M."/>
            <person name="Jongepier E."/>
            <person name="Feldmeyer B."/>
            <person name="Menzel F."/>
            <person name="Bornberg-Bauer E."/>
            <person name="Foitzik S."/>
        </authorList>
    </citation>
    <scope>NUCLEOTIDE SEQUENCE [LARGE SCALE GENOMIC DNA]</scope>
    <source>
        <tissue evidence="1">Whole body</tissue>
    </source>
</reference>
<keyword evidence="2" id="KW-1185">Reference proteome</keyword>
<dbReference type="EMBL" id="QBLH01000104">
    <property type="protein sequence ID" value="TGZ57931.1"/>
    <property type="molecule type" value="Genomic_DNA"/>
</dbReference>
<proteinExistence type="predicted"/>
<sequence>MGAVFTRSEVINPLEARCDFCTHGPRRNIELALWIRYQEKETEVPVEPAGVRTVFYCGVIEPTERRRKRSQIVDGTGSSYGTSHDATVECLTWFSIKLTTLRHKISDVVSRYLIFNDKRLQSCRLARRRKA</sequence>
<protein>
    <submittedName>
        <fullName evidence="1">Uncharacterized protein</fullName>
    </submittedName>
</protein>
<dbReference type="AlphaFoldDB" id="A0A4S2L5D4"/>
<organism evidence="1 2">
    <name type="scientific">Temnothorax longispinosus</name>
    <dbReference type="NCBI Taxonomy" id="300112"/>
    <lineage>
        <taxon>Eukaryota</taxon>
        <taxon>Metazoa</taxon>
        <taxon>Ecdysozoa</taxon>
        <taxon>Arthropoda</taxon>
        <taxon>Hexapoda</taxon>
        <taxon>Insecta</taxon>
        <taxon>Pterygota</taxon>
        <taxon>Neoptera</taxon>
        <taxon>Endopterygota</taxon>
        <taxon>Hymenoptera</taxon>
        <taxon>Apocrita</taxon>
        <taxon>Aculeata</taxon>
        <taxon>Formicoidea</taxon>
        <taxon>Formicidae</taxon>
        <taxon>Myrmicinae</taxon>
        <taxon>Temnothorax</taxon>
    </lineage>
</organism>
<dbReference type="Proteomes" id="UP000310200">
    <property type="component" value="Unassembled WGS sequence"/>
</dbReference>
<accession>A0A4S2L5D4</accession>